<evidence type="ECO:0000313" key="2">
    <source>
        <dbReference type="Proteomes" id="UP001251528"/>
    </source>
</evidence>
<accession>A0AAJ0FRV4</accession>
<reference evidence="1" key="1">
    <citation type="submission" date="2023-06" db="EMBL/GenBank/DDBJ databases">
        <title>Conoideocrella luteorostrata (Hypocreales: Clavicipitaceae), a potential biocontrol fungus for elongate hemlock scale in United States Christmas tree production areas.</title>
        <authorList>
            <person name="Barrett H."/>
            <person name="Lovett B."/>
            <person name="Macias A.M."/>
            <person name="Stajich J.E."/>
            <person name="Kasson M.T."/>
        </authorList>
    </citation>
    <scope>NUCLEOTIDE SEQUENCE</scope>
    <source>
        <strain evidence="1">ARSEF 14590</strain>
    </source>
</reference>
<dbReference type="EMBL" id="JASWJB010000174">
    <property type="protein sequence ID" value="KAK2594297.1"/>
    <property type="molecule type" value="Genomic_DNA"/>
</dbReference>
<protein>
    <submittedName>
        <fullName evidence="1">Uncharacterized protein</fullName>
    </submittedName>
</protein>
<sequence length="212" mass="23976">MPSVKVQLSTSANVFDLSSTEPFIITLHVLLHHDSPITFPITASKLTDGTMFRQGGLTFRDIHTGEFAKRNTINVCHDNSPIILCPENEEIFLTLYPKQKHTTEEMFTRGEALVFADDAPNEANGEIESKRPVVWKWFHTRGLHDGTTYEVGLDEGLCIKPWFRGSKEELLRKPLSERHESAMSRDVVAVQAVQTASFRVRRPDTDGALDWP</sequence>
<comment type="caution">
    <text evidence="1">The sequence shown here is derived from an EMBL/GenBank/DDBJ whole genome shotgun (WGS) entry which is preliminary data.</text>
</comment>
<gene>
    <name evidence="1" type="ORF">QQS21_008003</name>
</gene>
<organism evidence="1 2">
    <name type="scientific">Conoideocrella luteorostrata</name>
    <dbReference type="NCBI Taxonomy" id="1105319"/>
    <lineage>
        <taxon>Eukaryota</taxon>
        <taxon>Fungi</taxon>
        <taxon>Dikarya</taxon>
        <taxon>Ascomycota</taxon>
        <taxon>Pezizomycotina</taxon>
        <taxon>Sordariomycetes</taxon>
        <taxon>Hypocreomycetidae</taxon>
        <taxon>Hypocreales</taxon>
        <taxon>Clavicipitaceae</taxon>
        <taxon>Conoideocrella</taxon>
    </lineage>
</organism>
<evidence type="ECO:0000313" key="1">
    <source>
        <dbReference type="EMBL" id="KAK2594297.1"/>
    </source>
</evidence>
<dbReference type="Proteomes" id="UP001251528">
    <property type="component" value="Unassembled WGS sequence"/>
</dbReference>
<keyword evidence="2" id="KW-1185">Reference proteome</keyword>
<dbReference type="AlphaFoldDB" id="A0AAJ0FRV4"/>
<proteinExistence type="predicted"/>
<name>A0AAJ0FRV4_9HYPO</name>